<feature type="transmembrane region" description="Helical" evidence="1">
    <location>
        <begin position="24"/>
        <end position="42"/>
    </location>
</feature>
<proteinExistence type="predicted"/>
<comment type="caution">
    <text evidence="2">The sequence shown here is derived from an EMBL/GenBank/DDBJ whole genome shotgun (WGS) entry which is preliminary data.</text>
</comment>
<name>A0A2T6KQR7_9RHOB</name>
<evidence type="ECO:0000313" key="3">
    <source>
        <dbReference type="Proteomes" id="UP000244523"/>
    </source>
</evidence>
<accession>A0A2T6KQR7</accession>
<evidence type="ECO:0000313" key="2">
    <source>
        <dbReference type="EMBL" id="PUB18890.1"/>
    </source>
</evidence>
<keyword evidence="1" id="KW-1133">Transmembrane helix</keyword>
<keyword evidence="1" id="KW-0472">Membrane</keyword>
<dbReference type="OrthoDB" id="7871801at2"/>
<keyword evidence="3" id="KW-1185">Reference proteome</keyword>
<dbReference type="AlphaFoldDB" id="A0A2T6KQR7"/>
<gene>
    <name evidence="2" type="ORF">C8N45_101481</name>
</gene>
<dbReference type="EMBL" id="QBUD01000001">
    <property type="protein sequence ID" value="PUB18890.1"/>
    <property type="molecule type" value="Genomic_DNA"/>
</dbReference>
<evidence type="ECO:0000256" key="1">
    <source>
        <dbReference type="SAM" id="Phobius"/>
    </source>
</evidence>
<protein>
    <submittedName>
        <fullName evidence="2">Uncharacterized protein</fullName>
    </submittedName>
</protein>
<dbReference type="RefSeq" id="WP_108384591.1">
    <property type="nucleotide sequence ID" value="NZ_QBUD01000001.1"/>
</dbReference>
<sequence length="89" mass="9995">MTPPAKAPLFLERVRYRQRRVRDAAKLTPILGMVLLALPLLWSGDETVPESQTLIYVFGVWVGLVVIAATLSHFLREDDDESTLGEKTD</sequence>
<dbReference type="Proteomes" id="UP000244523">
    <property type="component" value="Unassembled WGS sequence"/>
</dbReference>
<reference evidence="2 3" key="1">
    <citation type="submission" date="2018-04" db="EMBL/GenBank/DDBJ databases">
        <title>Genomic Encyclopedia of Archaeal and Bacterial Type Strains, Phase II (KMG-II): from individual species to whole genera.</title>
        <authorList>
            <person name="Goeker M."/>
        </authorList>
    </citation>
    <scope>NUCLEOTIDE SEQUENCE [LARGE SCALE GENOMIC DNA]</scope>
    <source>
        <strain evidence="2 3">DSM 29955</strain>
    </source>
</reference>
<organism evidence="2 3">
    <name type="scientific">Yoonia sediminilitoris</name>
    <dbReference type="NCBI Taxonomy" id="1286148"/>
    <lineage>
        <taxon>Bacteria</taxon>
        <taxon>Pseudomonadati</taxon>
        <taxon>Pseudomonadota</taxon>
        <taxon>Alphaproteobacteria</taxon>
        <taxon>Rhodobacterales</taxon>
        <taxon>Paracoccaceae</taxon>
        <taxon>Yoonia</taxon>
    </lineage>
</organism>
<keyword evidence="1" id="KW-0812">Transmembrane</keyword>
<feature type="transmembrane region" description="Helical" evidence="1">
    <location>
        <begin position="54"/>
        <end position="75"/>
    </location>
</feature>